<accession>A0AAC8YRS3</accession>
<organism evidence="1 3">
    <name type="scientific">Aminobacter aminovorans</name>
    <name type="common">Chelatobacter heintzii</name>
    <dbReference type="NCBI Taxonomy" id="83263"/>
    <lineage>
        <taxon>Bacteria</taxon>
        <taxon>Pseudomonadati</taxon>
        <taxon>Pseudomonadota</taxon>
        <taxon>Alphaproteobacteria</taxon>
        <taxon>Hyphomicrobiales</taxon>
        <taxon>Phyllobacteriaceae</taxon>
        <taxon>Aminobacter</taxon>
    </lineage>
</organism>
<gene>
    <name evidence="1" type="ORF">AA2016_4463</name>
    <name evidence="2" type="ORF">FHS67_002387</name>
</gene>
<dbReference type="SUPFAM" id="SSF48371">
    <property type="entry name" value="ARM repeat"/>
    <property type="match status" value="1"/>
</dbReference>
<dbReference type="KEGG" id="aak:AA2016_4463"/>
<sequence>MAKKSVLPADLAQALATIGQKLARGVRVDGQLLSAISGMSEIPADAVGQAAREIPEIANLFRDRRRPVRSLFWPRLSDEEQLQRFPEFAYLCLFHHDGRLRSKALQLTSGPLPSPFLFASVVVRLNDWAEPVRSAALACAQRCFPLTSPETIAAAANFVLLRQDSWGRWGTEREAVRTVFSRPDVVAKLVENLREARTGPGSRILRELLRWPTLDPHLETLALNAWQPAVRAVAVQTIGAMQASWRTGSEIQWIDKSMGEGRSVPKFERRPLTTAISRLDVMGAATRDGSALVRKVALDSIIRHELGSQAGRDLALHLANDASLPVRERAAFILSRTA</sequence>
<name>A0AAC8YRS3_AMIAI</name>
<reference evidence="2 4" key="2">
    <citation type="submission" date="2020-08" db="EMBL/GenBank/DDBJ databases">
        <title>Genomic Encyclopedia of Type Strains, Phase IV (KMG-IV): sequencing the most valuable type-strain genomes for metagenomic binning, comparative biology and taxonomic classification.</title>
        <authorList>
            <person name="Goeker M."/>
        </authorList>
    </citation>
    <scope>NUCLEOTIDE SEQUENCE [LARGE SCALE GENOMIC DNA]</scope>
    <source>
        <strain evidence="2 4">DSM 10368</strain>
    </source>
</reference>
<evidence type="ECO:0000313" key="3">
    <source>
        <dbReference type="Proteomes" id="UP000075755"/>
    </source>
</evidence>
<dbReference type="RefSeq" id="WP_067963950.1">
    <property type="nucleotide sequence ID" value="NZ_CP015005.1"/>
</dbReference>
<dbReference type="Proteomes" id="UP000577697">
    <property type="component" value="Unassembled WGS sequence"/>
</dbReference>
<dbReference type="Proteomes" id="UP000075755">
    <property type="component" value="Chromosome"/>
</dbReference>
<dbReference type="InterPro" id="IPR016024">
    <property type="entry name" value="ARM-type_fold"/>
</dbReference>
<protein>
    <submittedName>
        <fullName evidence="1">Uncharacterized protein</fullName>
    </submittedName>
</protein>
<keyword evidence="4" id="KW-1185">Reference proteome</keyword>
<reference evidence="1 3" key="1">
    <citation type="submission" date="2016-03" db="EMBL/GenBank/DDBJ databases">
        <title>Complete genome of Aminobacter aminovorans KCTC 2477.</title>
        <authorList>
            <person name="Kim K.M."/>
        </authorList>
    </citation>
    <scope>NUCLEOTIDE SEQUENCE [LARGE SCALE GENOMIC DNA]</scope>
    <source>
        <strain evidence="1 3">KCTC 2477</strain>
    </source>
</reference>
<dbReference type="EMBL" id="JACICB010000008">
    <property type="protein sequence ID" value="MBB3706067.1"/>
    <property type="molecule type" value="Genomic_DNA"/>
</dbReference>
<evidence type="ECO:0000313" key="4">
    <source>
        <dbReference type="Proteomes" id="UP000577697"/>
    </source>
</evidence>
<evidence type="ECO:0000313" key="2">
    <source>
        <dbReference type="EMBL" id="MBB3706067.1"/>
    </source>
</evidence>
<proteinExistence type="predicted"/>
<dbReference type="AlphaFoldDB" id="A0AAC8YRS3"/>
<dbReference type="EMBL" id="CP015005">
    <property type="protein sequence ID" value="AMS43375.1"/>
    <property type="molecule type" value="Genomic_DNA"/>
</dbReference>
<evidence type="ECO:0000313" key="1">
    <source>
        <dbReference type="EMBL" id="AMS43375.1"/>
    </source>
</evidence>